<gene>
    <name evidence="2" type="ORF">LZ538_02490</name>
</gene>
<feature type="region of interest" description="Disordered" evidence="1">
    <location>
        <begin position="102"/>
        <end position="182"/>
    </location>
</feature>
<protein>
    <submittedName>
        <fullName evidence="2">SPOR domain-containing protein</fullName>
    </submittedName>
</protein>
<feature type="compositionally biased region" description="Low complexity" evidence="1">
    <location>
        <begin position="162"/>
        <end position="179"/>
    </location>
</feature>
<accession>A0ABT0RZM9</accession>
<dbReference type="EMBL" id="JAMGBE010000001">
    <property type="protein sequence ID" value="MCL6728921.1"/>
    <property type="molecule type" value="Genomic_DNA"/>
</dbReference>
<dbReference type="RefSeq" id="WP_249830415.1">
    <property type="nucleotide sequence ID" value="NZ_JAMGBE010000001.1"/>
</dbReference>
<proteinExistence type="predicted"/>
<feature type="compositionally biased region" description="Pro residues" evidence="1">
    <location>
        <begin position="106"/>
        <end position="119"/>
    </location>
</feature>
<name>A0ABT0RZM9_9SPHN</name>
<evidence type="ECO:0000313" key="3">
    <source>
        <dbReference type="Proteomes" id="UP001165342"/>
    </source>
</evidence>
<comment type="caution">
    <text evidence="2">The sequence shown here is derived from an EMBL/GenBank/DDBJ whole genome shotgun (WGS) entry which is preliminary data.</text>
</comment>
<feature type="region of interest" description="Disordered" evidence="1">
    <location>
        <begin position="1"/>
        <end position="44"/>
    </location>
</feature>
<dbReference type="Proteomes" id="UP001165342">
    <property type="component" value="Unassembled WGS sequence"/>
</dbReference>
<keyword evidence="3" id="KW-1185">Reference proteome</keyword>
<evidence type="ECO:0000313" key="2">
    <source>
        <dbReference type="EMBL" id="MCL6728921.1"/>
    </source>
</evidence>
<evidence type="ECO:0000256" key="1">
    <source>
        <dbReference type="SAM" id="MobiDB-lite"/>
    </source>
</evidence>
<reference evidence="2" key="1">
    <citation type="submission" date="2022-05" db="EMBL/GenBank/DDBJ databases">
        <authorList>
            <person name="Jo J.-H."/>
            <person name="Im W.-T."/>
        </authorList>
    </citation>
    <scope>NUCLEOTIDE SEQUENCE</scope>
    <source>
        <strain evidence="2">SE220</strain>
    </source>
</reference>
<organism evidence="2 3">
    <name type="scientific">Sphingomonas hankyongi</name>
    <dbReference type="NCBI Taxonomy" id="2908209"/>
    <lineage>
        <taxon>Bacteria</taxon>
        <taxon>Pseudomonadati</taxon>
        <taxon>Pseudomonadota</taxon>
        <taxon>Alphaproteobacteria</taxon>
        <taxon>Sphingomonadales</taxon>
        <taxon>Sphingomonadaceae</taxon>
        <taxon>Sphingomonas</taxon>
    </lineage>
</organism>
<feature type="compositionally biased region" description="Basic and acidic residues" evidence="1">
    <location>
        <begin position="136"/>
        <end position="161"/>
    </location>
</feature>
<sequence>MTDAQAAVGMDRLPWLDDEPAQTPRAAPTPVRTKSRPRSPSGRELAGWAVAAALLVAGGSFWLGTQSARESPEALAPPPTQSTAKLPEAASNIQPQVPIATAPEVLPSPTPTIAVPPSPVRRTLVRSRKLSPMDMKSSDLSKTVEEQERATAKPESAKSEVAKPATAPAAATPPAVAKPQPLRLWPSTESKGAYGRVVRIGAFGTRQQAKLGWRRMQRAYPAVGRLPATVVTDRNSRGRTFYRFQIGTTSQAHSEVLCQRMQTIHFSCAVVGLPWKAKVER</sequence>